<evidence type="ECO:0000313" key="2">
    <source>
        <dbReference type="EMBL" id="ADD44115.1"/>
    </source>
</evidence>
<dbReference type="GO" id="GO:0016747">
    <property type="term" value="F:acyltransferase activity, transferring groups other than amino-acyl groups"/>
    <property type="evidence" value="ECO:0007669"/>
    <property type="project" value="InterPro"/>
</dbReference>
<evidence type="ECO:0000259" key="1">
    <source>
        <dbReference type="PROSITE" id="PS51186"/>
    </source>
</evidence>
<proteinExistence type="predicted"/>
<dbReference type="InterPro" id="IPR016181">
    <property type="entry name" value="Acyl_CoA_acyltransferase"/>
</dbReference>
<reference evidence="2 3" key="1">
    <citation type="journal article" date="2009" name="Stand. Genomic Sci.">
        <title>Complete genome sequence of Stackebrandtia nassauensis type strain (LLR-40K-21).</title>
        <authorList>
            <person name="Munk C."/>
            <person name="Lapidus A."/>
            <person name="Copeland A."/>
            <person name="Jando M."/>
            <person name="Mayilraj S."/>
            <person name="Glavina Del Rio T."/>
            <person name="Nolan M."/>
            <person name="Chen F."/>
            <person name="Lucas S."/>
            <person name="Tice H."/>
            <person name="Cheng J.F."/>
            <person name="Han C."/>
            <person name="Detter J.C."/>
            <person name="Bruce D."/>
            <person name="Goodwin L."/>
            <person name="Chain P."/>
            <person name="Pitluck S."/>
            <person name="Goker M."/>
            <person name="Ovchinikova G."/>
            <person name="Pati A."/>
            <person name="Ivanova N."/>
            <person name="Mavromatis K."/>
            <person name="Chen A."/>
            <person name="Palaniappan K."/>
            <person name="Land M."/>
            <person name="Hauser L."/>
            <person name="Chang Y.J."/>
            <person name="Jeffries C.D."/>
            <person name="Bristow J."/>
            <person name="Eisen J.A."/>
            <person name="Markowitz V."/>
            <person name="Hugenholtz P."/>
            <person name="Kyrpides N.C."/>
            <person name="Klenk H.P."/>
        </authorList>
    </citation>
    <scope>NUCLEOTIDE SEQUENCE [LARGE SCALE GENOMIC DNA]</scope>
    <source>
        <strain evidence="3">DSM 44728 / CIP 108903 / NRRL B-16338 / NBRC 102104 / LLR-40K-21</strain>
    </source>
</reference>
<dbReference type="CDD" id="cd04301">
    <property type="entry name" value="NAT_SF"/>
    <property type="match status" value="1"/>
</dbReference>
<dbReference type="Proteomes" id="UP000000844">
    <property type="component" value="Chromosome"/>
</dbReference>
<feature type="domain" description="N-acetyltransferase" evidence="1">
    <location>
        <begin position="3"/>
        <end position="147"/>
    </location>
</feature>
<dbReference type="SUPFAM" id="SSF55729">
    <property type="entry name" value="Acyl-CoA N-acyltransferases (Nat)"/>
    <property type="match status" value="1"/>
</dbReference>
<keyword evidence="3" id="KW-1185">Reference proteome</keyword>
<sequence length="168" mass="19660">MDPTIRQARDEDLPTLIDRLGQRFYFTERLRRQRQDRGRLFIALVDGRPAGDIYVSLEPADEPELRLHLRAVPLLQHLEVRDGLRNRGIGTRLITAAETFLKGLDFKQVALGVALDNHDAIRLYQQLDYREWIHSPTTTFREHFDSDGNVSRQQEQCRIFVKQLPQIE</sequence>
<dbReference type="STRING" id="446470.Snas_4470"/>
<dbReference type="KEGG" id="sna:Snas_4470"/>
<dbReference type="Gene3D" id="3.40.630.30">
    <property type="match status" value="1"/>
</dbReference>
<dbReference type="Pfam" id="PF00583">
    <property type="entry name" value="Acetyltransf_1"/>
    <property type="match status" value="1"/>
</dbReference>
<dbReference type="HOGENOM" id="CLU_104207_0_0_11"/>
<keyword evidence="2" id="KW-0808">Transferase</keyword>
<dbReference type="RefSeq" id="WP_013019686.1">
    <property type="nucleotide sequence ID" value="NC_013947.1"/>
</dbReference>
<gene>
    <name evidence="2" type="ordered locus">Snas_4470</name>
</gene>
<dbReference type="eggNOG" id="COG0456">
    <property type="taxonomic scope" value="Bacteria"/>
</dbReference>
<dbReference type="EMBL" id="CP001778">
    <property type="protein sequence ID" value="ADD44115.1"/>
    <property type="molecule type" value="Genomic_DNA"/>
</dbReference>
<protein>
    <submittedName>
        <fullName evidence="2">GCN5-related N-acetyltransferase</fullName>
    </submittedName>
</protein>
<dbReference type="AlphaFoldDB" id="D3Q566"/>
<name>D3Q566_STANL</name>
<dbReference type="PROSITE" id="PS51186">
    <property type="entry name" value="GNAT"/>
    <property type="match status" value="1"/>
</dbReference>
<evidence type="ECO:0000313" key="3">
    <source>
        <dbReference type="Proteomes" id="UP000000844"/>
    </source>
</evidence>
<organism evidence="2 3">
    <name type="scientific">Stackebrandtia nassauensis (strain DSM 44728 / CIP 108903 / NRRL B-16338 / NBRC 102104 / LLR-40K-21)</name>
    <dbReference type="NCBI Taxonomy" id="446470"/>
    <lineage>
        <taxon>Bacteria</taxon>
        <taxon>Bacillati</taxon>
        <taxon>Actinomycetota</taxon>
        <taxon>Actinomycetes</taxon>
        <taxon>Glycomycetales</taxon>
        <taxon>Glycomycetaceae</taxon>
        <taxon>Stackebrandtia</taxon>
    </lineage>
</organism>
<dbReference type="OrthoDB" id="5173601at2"/>
<accession>D3Q566</accession>
<dbReference type="InterPro" id="IPR000182">
    <property type="entry name" value="GNAT_dom"/>
</dbReference>